<evidence type="ECO:0000313" key="1">
    <source>
        <dbReference type="EMBL" id="CAG8487885.1"/>
    </source>
</evidence>
<keyword evidence="2" id="KW-1185">Reference proteome</keyword>
<comment type="caution">
    <text evidence="1">The sequence shown here is derived from an EMBL/GenBank/DDBJ whole genome shotgun (WGS) entry which is preliminary data.</text>
</comment>
<name>A0A9N8WFE3_9GLOM</name>
<sequence>MSPNESFEPILSGNPRCKVEASSFNADVETSISSSSLSISS</sequence>
<gene>
    <name evidence="1" type="ORF">ALEPTO_LOCUS2827</name>
</gene>
<dbReference type="AlphaFoldDB" id="A0A9N8WFE3"/>
<evidence type="ECO:0000313" key="2">
    <source>
        <dbReference type="Proteomes" id="UP000789508"/>
    </source>
</evidence>
<reference evidence="1" key="1">
    <citation type="submission" date="2021-06" db="EMBL/GenBank/DDBJ databases">
        <authorList>
            <person name="Kallberg Y."/>
            <person name="Tangrot J."/>
            <person name="Rosling A."/>
        </authorList>
    </citation>
    <scope>NUCLEOTIDE SEQUENCE</scope>
    <source>
        <strain evidence="1">FL130A</strain>
    </source>
</reference>
<proteinExistence type="predicted"/>
<dbReference type="EMBL" id="CAJVPS010000462">
    <property type="protein sequence ID" value="CAG8487885.1"/>
    <property type="molecule type" value="Genomic_DNA"/>
</dbReference>
<accession>A0A9N8WFE3</accession>
<dbReference type="Proteomes" id="UP000789508">
    <property type="component" value="Unassembled WGS sequence"/>
</dbReference>
<protein>
    <submittedName>
        <fullName evidence="1">8227_t:CDS:1</fullName>
    </submittedName>
</protein>
<organism evidence="1 2">
    <name type="scientific">Ambispora leptoticha</name>
    <dbReference type="NCBI Taxonomy" id="144679"/>
    <lineage>
        <taxon>Eukaryota</taxon>
        <taxon>Fungi</taxon>
        <taxon>Fungi incertae sedis</taxon>
        <taxon>Mucoromycota</taxon>
        <taxon>Glomeromycotina</taxon>
        <taxon>Glomeromycetes</taxon>
        <taxon>Archaeosporales</taxon>
        <taxon>Ambisporaceae</taxon>
        <taxon>Ambispora</taxon>
    </lineage>
</organism>